<keyword evidence="3" id="KW-1185">Reference proteome</keyword>
<sequence length="196" mass="22235">MNDNLDIFRIKSNNIAPQKGRILIAEPFLAGNYFNRSVVFLVAYSQKGAVGFILNKKVDFPVQDAFPDFPDFNADVYLGGPVSTDTVYFIHKLGDKLPGSIHVMGDLYWGGDFEVLKRDIRSGKINTSDIRFFLGYSGWDGGQLEDELKEDSWLVTDVEQNEVMKDLSESSWFDFVKKAGNRYAVWENFPENPALN</sequence>
<evidence type="ECO:0000256" key="1">
    <source>
        <dbReference type="ARBA" id="ARBA00009600"/>
    </source>
</evidence>
<evidence type="ECO:0000313" key="3">
    <source>
        <dbReference type="Proteomes" id="UP000032544"/>
    </source>
</evidence>
<dbReference type="STRING" id="1544798.LH29_12675"/>
<organism evidence="2 3">
    <name type="scientific">Draconibacterium sediminis</name>
    <dbReference type="NCBI Taxonomy" id="1544798"/>
    <lineage>
        <taxon>Bacteria</taxon>
        <taxon>Pseudomonadati</taxon>
        <taxon>Bacteroidota</taxon>
        <taxon>Bacteroidia</taxon>
        <taxon>Marinilabiliales</taxon>
        <taxon>Prolixibacteraceae</taxon>
        <taxon>Draconibacterium</taxon>
    </lineage>
</organism>
<proteinExistence type="inferred from homology"/>
<protein>
    <submittedName>
        <fullName evidence="2">Uncharacterized protein</fullName>
    </submittedName>
</protein>
<name>A0A0D8JBL2_9BACT</name>
<dbReference type="Pfam" id="PF02622">
    <property type="entry name" value="DUF179"/>
    <property type="match status" value="1"/>
</dbReference>
<dbReference type="InterPro" id="IPR003774">
    <property type="entry name" value="AlgH-like"/>
</dbReference>
<dbReference type="GO" id="GO:0005829">
    <property type="term" value="C:cytosol"/>
    <property type="evidence" value="ECO:0007669"/>
    <property type="project" value="TreeGrafter"/>
</dbReference>
<dbReference type="AlphaFoldDB" id="A0A0D8JBL2"/>
<dbReference type="SUPFAM" id="SSF143456">
    <property type="entry name" value="VC0467-like"/>
    <property type="match status" value="1"/>
</dbReference>
<comment type="caution">
    <text evidence="2">The sequence shown here is derived from an EMBL/GenBank/DDBJ whole genome shotgun (WGS) entry which is preliminary data.</text>
</comment>
<dbReference type="Proteomes" id="UP000032544">
    <property type="component" value="Unassembled WGS sequence"/>
</dbReference>
<dbReference type="RefSeq" id="WP_045030031.1">
    <property type="nucleotide sequence ID" value="NZ_JRHC01000002.1"/>
</dbReference>
<dbReference type="Gene3D" id="3.40.1740.10">
    <property type="entry name" value="VC0467-like"/>
    <property type="match status" value="1"/>
</dbReference>
<comment type="similarity">
    <text evidence="1">Belongs to the UPF0301 (AlgH) family.</text>
</comment>
<accession>A0A0D8JBL2</accession>
<dbReference type="PANTHER" id="PTHR30327">
    <property type="entry name" value="UNCHARACTERIZED PROTEIN YQGE"/>
    <property type="match status" value="1"/>
</dbReference>
<dbReference type="EMBL" id="JRHC01000002">
    <property type="protein sequence ID" value="KJF43911.1"/>
    <property type="molecule type" value="Genomic_DNA"/>
</dbReference>
<dbReference type="OrthoDB" id="9807486at2"/>
<dbReference type="PANTHER" id="PTHR30327:SF1">
    <property type="entry name" value="UPF0301 PROTEIN YQGE"/>
    <property type="match status" value="1"/>
</dbReference>
<reference evidence="2 3" key="1">
    <citation type="submission" date="2014-09" db="EMBL/GenBank/DDBJ databases">
        <title>Draft Genome Sequence of Draconibacterium sp. JN14CK-3.</title>
        <authorList>
            <person name="Dong C."/>
            <person name="Lai Q."/>
            <person name="Shao Z."/>
        </authorList>
    </citation>
    <scope>NUCLEOTIDE SEQUENCE [LARGE SCALE GENOMIC DNA]</scope>
    <source>
        <strain evidence="2 3">JN14CK-3</strain>
    </source>
</reference>
<gene>
    <name evidence="2" type="ORF">LH29_12675</name>
</gene>
<evidence type="ECO:0000313" key="2">
    <source>
        <dbReference type="EMBL" id="KJF43911.1"/>
    </source>
</evidence>